<name>A0A5C1AMU9_9BACT</name>
<sequence length="90" mass="9671">MAGVNVEVTDQAGKPSRLLDREMRLRGFSHRRSDGQNGAVGVYHTGNVKSVGQAHQMMANLGAESGQHFRFRVYADGDVAAAGEGAWVEV</sequence>
<dbReference type="RefSeq" id="WP_149114845.1">
    <property type="nucleotide sequence ID" value="NZ_CP042425.1"/>
</dbReference>
<evidence type="ECO:0000313" key="2">
    <source>
        <dbReference type="Proteomes" id="UP000324974"/>
    </source>
</evidence>
<dbReference type="KEGG" id="lrs:PX52LOC_07666"/>
<protein>
    <submittedName>
        <fullName evidence="1">Uncharacterized protein</fullName>
    </submittedName>
</protein>
<dbReference type="EMBL" id="CP042425">
    <property type="protein sequence ID" value="QEL20561.1"/>
    <property type="molecule type" value="Genomic_DNA"/>
</dbReference>
<keyword evidence="2" id="KW-1185">Reference proteome</keyword>
<organism evidence="1 2">
    <name type="scientific">Limnoglobus roseus</name>
    <dbReference type="NCBI Taxonomy" id="2598579"/>
    <lineage>
        <taxon>Bacteria</taxon>
        <taxon>Pseudomonadati</taxon>
        <taxon>Planctomycetota</taxon>
        <taxon>Planctomycetia</taxon>
        <taxon>Gemmatales</taxon>
        <taxon>Gemmataceae</taxon>
        <taxon>Limnoglobus</taxon>
    </lineage>
</organism>
<gene>
    <name evidence="1" type="ORF">PX52LOC_07666</name>
</gene>
<dbReference type="Proteomes" id="UP000324974">
    <property type="component" value="Chromosome"/>
</dbReference>
<accession>A0A5C1AMU9</accession>
<evidence type="ECO:0000313" key="1">
    <source>
        <dbReference type="EMBL" id="QEL20561.1"/>
    </source>
</evidence>
<reference evidence="2" key="1">
    <citation type="submission" date="2019-08" db="EMBL/GenBank/DDBJ databases">
        <title>Limnoglobus roseus gen. nov., sp. nov., a novel freshwater planctomycete with a giant genome from the family Gemmataceae.</title>
        <authorList>
            <person name="Kulichevskaya I.S."/>
            <person name="Naumoff D.G."/>
            <person name="Miroshnikov K."/>
            <person name="Ivanova A."/>
            <person name="Philippov D.A."/>
            <person name="Hakobyan A."/>
            <person name="Rijpstra I.C."/>
            <person name="Sinninghe Damste J.S."/>
            <person name="Liesack W."/>
            <person name="Dedysh S.N."/>
        </authorList>
    </citation>
    <scope>NUCLEOTIDE SEQUENCE [LARGE SCALE GENOMIC DNA]</scope>
    <source>
        <strain evidence="2">PX52</strain>
    </source>
</reference>
<proteinExistence type="predicted"/>
<dbReference type="AlphaFoldDB" id="A0A5C1AMU9"/>